<dbReference type="EMBL" id="VSSQ01080141">
    <property type="protein sequence ID" value="MPN29435.1"/>
    <property type="molecule type" value="Genomic_DNA"/>
</dbReference>
<organism evidence="1">
    <name type="scientific">bioreactor metagenome</name>
    <dbReference type="NCBI Taxonomy" id="1076179"/>
    <lineage>
        <taxon>unclassified sequences</taxon>
        <taxon>metagenomes</taxon>
        <taxon>ecological metagenomes</taxon>
    </lineage>
</organism>
<evidence type="ECO:0000313" key="1">
    <source>
        <dbReference type="EMBL" id="MPN29435.1"/>
    </source>
</evidence>
<protein>
    <submittedName>
        <fullName evidence="1">Uncharacterized protein</fullName>
    </submittedName>
</protein>
<accession>A0A645GRR8</accession>
<proteinExistence type="predicted"/>
<comment type="caution">
    <text evidence="1">The sequence shown here is derived from an EMBL/GenBank/DDBJ whole genome shotgun (WGS) entry which is preliminary data.</text>
</comment>
<sequence length="34" mass="3560">MKHAGVNPYEVLGLLDLAGNVNSQNTESTESVTA</sequence>
<reference evidence="1" key="1">
    <citation type="submission" date="2019-08" db="EMBL/GenBank/DDBJ databases">
        <authorList>
            <person name="Kucharzyk K."/>
            <person name="Murdoch R.W."/>
            <person name="Higgins S."/>
            <person name="Loffler F."/>
        </authorList>
    </citation>
    <scope>NUCLEOTIDE SEQUENCE</scope>
</reference>
<gene>
    <name evidence="1" type="ORF">SDC9_176888</name>
</gene>
<name>A0A645GRR8_9ZZZZ</name>
<dbReference type="AlphaFoldDB" id="A0A645GRR8"/>